<evidence type="ECO:0000313" key="4">
    <source>
        <dbReference type="Proteomes" id="UP001055167"/>
    </source>
</evidence>
<name>A0ABQ4RAX3_9HYPH</name>
<keyword evidence="2" id="KW-1133">Transmembrane helix</keyword>
<reference evidence="3" key="2">
    <citation type="submission" date="2021-08" db="EMBL/GenBank/DDBJ databases">
        <authorList>
            <person name="Tani A."/>
            <person name="Ola A."/>
            <person name="Ogura Y."/>
            <person name="Katsura K."/>
            <person name="Hayashi T."/>
        </authorList>
    </citation>
    <scope>NUCLEOTIDE SEQUENCE</scope>
    <source>
        <strain evidence="3">KCTC 52305</strain>
    </source>
</reference>
<feature type="region of interest" description="Disordered" evidence="1">
    <location>
        <begin position="113"/>
        <end position="133"/>
    </location>
</feature>
<gene>
    <name evidence="3" type="ORF">OPKNFCMD_6636</name>
</gene>
<proteinExistence type="predicted"/>
<reference evidence="3" key="1">
    <citation type="journal article" date="2021" name="Front. Microbiol.">
        <title>Comprehensive Comparative Genomics and Phenotyping of Methylobacterium Species.</title>
        <authorList>
            <person name="Alessa O."/>
            <person name="Ogura Y."/>
            <person name="Fujitani Y."/>
            <person name="Takami H."/>
            <person name="Hayashi T."/>
            <person name="Sahin N."/>
            <person name="Tani A."/>
        </authorList>
    </citation>
    <scope>NUCLEOTIDE SEQUENCE</scope>
    <source>
        <strain evidence="3">KCTC 52305</strain>
    </source>
</reference>
<evidence type="ECO:0000256" key="2">
    <source>
        <dbReference type="SAM" id="Phobius"/>
    </source>
</evidence>
<sequence length="133" mass="13827">MATDGTPTDAALPTGWRLRLGLLLFPLTLIPYGLLVPVVAYGLPVATVASLVGAGVILQKVLFVGTVAVLGKPGFAFLRRWLFSRIAPQTRSGPRGTGSASLCSACRSSKASSNAMPARSRRISSRIGSGSML</sequence>
<evidence type="ECO:0000256" key="1">
    <source>
        <dbReference type="SAM" id="MobiDB-lite"/>
    </source>
</evidence>
<comment type="caution">
    <text evidence="3">The sequence shown here is derived from an EMBL/GenBank/DDBJ whole genome shotgun (WGS) entry which is preliminary data.</text>
</comment>
<dbReference type="InterPro" id="IPR047961">
    <property type="entry name" value="Transp_suffix-like"/>
</dbReference>
<evidence type="ECO:0000313" key="3">
    <source>
        <dbReference type="EMBL" id="GJD53857.1"/>
    </source>
</evidence>
<feature type="transmembrane region" description="Helical" evidence="2">
    <location>
        <begin position="20"/>
        <end position="43"/>
    </location>
</feature>
<keyword evidence="2" id="KW-0812">Transmembrane</keyword>
<feature type="transmembrane region" description="Helical" evidence="2">
    <location>
        <begin position="49"/>
        <end position="70"/>
    </location>
</feature>
<dbReference type="NCBIfam" id="NF033684">
    <property type="entry name" value="suffix_2_RND"/>
    <property type="match status" value="1"/>
</dbReference>
<keyword evidence="4" id="KW-1185">Reference proteome</keyword>
<accession>A0ABQ4RAX3</accession>
<dbReference type="EMBL" id="BPQH01000039">
    <property type="protein sequence ID" value="GJD53857.1"/>
    <property type="molecule type" value="Genomic_DNA"/>
</dbReference>
<keyword evidence="2" id="KW-0472">Membrane</keyword>
<organism evidence="3 4">
    <name type="scientific">Methylobacterium crusticola</name>
    <dbReference type="NCBI Taxonomy" id="1697972"/>
    <lineage>
        <taxon>Bacteria</taxon>
        <taxon>Pseudomonadati</taxon>
        <taxon>Pseudomonadota</taxon>
        <taxon>Alphaproteobacteria</taxon>
        <taxon>Hyphomicrobiales</taxon>
        <taxon>Methylobacteriaceae</taxon>
        <taxon>Methylobacterium</taxon>
    </lineage>
</organism>
<dbReference type="Proteomes" id="UP001055167">
    <property type="component" value="Unassembled WGS sequence"/>
</dbReference>
<protein>
    <submittedName>
        <fullName evidence="3">Uncharacterized protein</fullName>
    </submittedName>
</protein>